<accession>A0AAI8AMH8</accession>
<name>A0AAI8AMH8_MESHY</name>
<gene>
    <name evidence="2" type="ORF">MOS_092</name>
</gene>
<dbReference type="Pfam" id="PF07580">
    <property type="entry name" value="Peptidase_M26_C"/>
    <property type="match status" value="1"/>
</dbReference>
<protein>
    <submittedName>
        <fullName evidence="2">Zinc metalloprotease zmpC, putative</fullName>
    </submittedName>
</protein>
<keyword evidence="2" id="KW-0378">Hydrolase</keyword>
<dbReference type="GO" id="GO:0004222">
    <property type="term" value="F:metalloendopeptidase activity"/>
    <property type="evidence" value="ECO:0007669"/>
    <property type="project" value="InterPro"/>
</dbReference>
<organism evidence="2 3">
    <name type="scientific">Mesomycoplasma hyorhinis SK76</name>
    <dbReference type="NCBI Taxonomy" id="1118964"/>
    <lineage>
        <taxon>Bacteria</taxon>
        <taxon>Bacillati</taxon>
        <taxon>Mycoplasmatota</taxon>
        <taxon>Mycoplasmoidales</taxon>
        <taxon>Metamycoplasmataceae</taxon>
        <taxon>Mesomycoplasma</taxon>
    </lineage>
</organism>
<dbReference type="Proteomes" id="UP000009399">
    <property type="component" value="Chromosome"/>
</dbReference>
<dbReference type="AlphaFoldDB" id="A0AAI8AMH8"/>
<sequence length="187" mass="22378">MYESYINLKNHSKIKELEEKIQQTATAQRSWSDFWSRIISNESKMKLFRTTLIVDGFNLVDQKQKNRWLNPREDYDIASYYNFFGPLIDYYSNSQGHRGEVQTYYGETQDIVHFQNARILTDFGWATYSHELTHAYDRTILFENHQRRLDLEPELFARGLFESTYEANQDFLVLIQSKIIPILKIKK</sequence>
<evidence type="ECO:0000313" key="3">
    <source>
        <dbReference type="Proteomes" id="UP000009399"/>
    </source>
</evidence>
<evidence type="ECO:0000259" key="1">
    <source>
        <dbReference type="Pfam" id="PF07580"/>
    </source>
</evidence>
<dbReference type="EMBL" id="CP003914">
    <property type="protein sequence ID" value="AFX74024.1"/>
    <property type="molecule type" value="Genomic_DNA"/>
</dbReference>
<evidence type="ECO:0000313" key="2">
    <source>
        <dbReference type="EMBL" id="AFX74024.1"/>
    </source>
</evidence>
<dbReference type="KEGG" id="mhs:MOS_092"/>
<reference evidence="2 3" key="1">
    <citation type="journal article" date="2013" name="Genome Announc.">
        <title>Complete Genome Sequence of Mycoplasma hyorhinis Strain SK76.</title>
        <authorList>
            <person name="Goodison S."/>
            <person name="Urquidi V."/>
            <person name="Kumar D."/>
            <person name="Reyes L."/>
            <person name="Rosser C.J."/>
        </authorList>
    </citation>
    <scope>NUCLEOTIDE SEQUENCE [LARGE SCALE GENOMIC DNA]</scope>
    <source>
        <strain evidence="2 3">SK76</strain>
    </source>
</reference>
<dbReference type="GO" id="GO:0008270">
    <property type="term" value="F:zinc ion binding"/>
    <property type="evidence" value="ECO:0007669"/>
    <property type="project" value="InterPro"/>
</dbReference>
<dbReference type="GO" id="GO:0005576">
    <property type="term" value="C:extracellular region"/>
    <property type="evidence" value="ECO:0007669"/>
    <property type="project" value="InterPro"/>
</dbReference>
<keyword evidence="2" id="KW-0645">Protease</keyword>
<proteinExistence type="predicted"/>
<dbReference type="InterPro" id="IPR011505">
    <property type="entry name" value="Peptidase_M26_C_dom"/>
</dbReference>
<keyword evidence="2" id="KW-0482">Metalloprotease</keyword>
<feature type="domain" description="Peptidase M26 C-terminal" evidence="1">
    <location>
        <begin position="4"/>
        <end position="163"/>
    </location>
</feature>